<keyword evidence="4" id="KW-1185">Reference proteome</keyword>
<evidence type="ECO:0000313" key="3">
    <source>
        <dbReference type="EMBL" id="MCW1925100.1"/>
    </source>
</evidence>
<sequence length="96" mass="10074">MPNYDYVCETCGHRFEVFQSMNDAKLQDCPQESCDGKVKRLLGAGAGLLFKGAGFYQTDYRSSSYQAGAKSDSAASKPAETSAPAAPAAAPAKAAE</sequence>
<dbReference type="InterPro" id="IPR013429">
    <property type="entry name" value="Regulatory_FmdB_Zinc_ribbon"/>
</dbReference>
<dbReference type="SMART" id="SM00834">
    <property type="entry name" value="CxxC_CXXC_SSSS"/>
    <property type="match status" value="1"/>
</dbReference>
<reference evidence="3 4" key="1">
    <citation type="submission" date="2022-10" db="EMBL/GenBank/DDBJ databases">
        <title>Luteolibacter arcticus strain CCTCC AB 2014275, whole genome shotgun sequencing project.</title>
        <authorList>
            <person name="Zhao G."/>
            <person name="Shen L."/>
        </authorList>
    </citation>
    <scope>NUCLEOTIDE SEQUENCE [LARGE SCALE GENOMIC DNA]</scope>
    <source>
        <strain evidence="3 4">CCTCC AB 2014275</strain>
    </source>
</reference>
<protein>
    <submittedName>
        <fullName evidence="3">Zinc ribbon domain-containing protein</fullName>
    </submittedName>
</protein>
<name>A0ABT3GNR4_9BACT</name>
<dbReference type="RefSeq" id="WP_264489208.1">
    <property type="nucleotide sequence ID" value="NZ_JAPDDT010000012.1"/>
</dbReference>
<feature type="compositionally biased region" description="Low complexity" evidence="1">
    <location>
        <begin position="74"/>
        <end position="96"/>
    </location>
</feature>
<gene>
    <name evidence="3" type="ORF">OKA05_21240</name>
</gene>
<dbReference type="Proteomes" id="UP001320876">
    <property type="component" value="Unassembled WGS sequence"/>
</dbReference>
<dbReference type="EMBL" id="JAPDDT010000012">
    <property type="protein sequence ID" value="MCW1925100.1"/>
    <property type="molecule type" value="Genomic_DNA"/>
</dbReference>
<organism evidence="3 4">
    <name type="scientific">Luteolibacter arcticus</name>
    <dbReference type="NCBI Taxonomy" id="1581411"/>
    <lineage>
        <taxon>Bacteria</taxon>
        <taxon>Pseudomonadati</taxon>
        <taxon>Verrucomicrobiota</taxon>
        <taxon>Verrucomicrobiia</taxon>
        <taxon>Verrucomicrobiales</taxon>
        <taxon>Verrucomicrobiaceae</taxon>
        <taxon>Luteolibacter</taxon>
    </lineage>
</organism>
<feature type="region of interest" description="Disordered" evidence="1">
    <location>
        <begin position="67"/>
        <end position="96"/>
    </location>
</feature>
<proteinExistence type="predicted"/>
<dbReference type="PANTHER" id="PTHR34404">
    <property type="entry name" value="REGULATORY PROTEIN, FMDB FAMILY"/>
    <property type="match status" value="1"/>
</dbReference>
<accession>A0ABT3GNR4</accession>
<dbReference type="NCBIfam" id="TIGR02605">
    <property type="entry name" value="CxxC_CxxC_SSSS"/>
    <property type="match status" value="1"/>
</dbReference>
<feature type="domain" description="Putative regulatory protein FmdB zinc ribbon" evidence="2">
    <location>
        <begin position="1"/>
        <end position="43"/>
    </location>
</feature>
<evidence type="ECO:0000256" key="1">
    <source>
        <dbReference type="SAM" id="MobiDB-lite"/>
    </source>
</evidence>
<evidence type="ECO:0000259" key="2">
    <source>
        <dbReference type="SMART" id="SM00834"/>
    </source>
</evidence>
<comment type="caution">
    <text evidence="3">The sequence shown here is derived from an EMBL/GenBank/DDBJ whole genome shotgun (WGS) entry which is preliminary data.</text>
</comment>
<evidence type="ECO:0000313" key="4">
    <source>
        <dbReference type="Proteomes" id="UP001320876"/>
    </source>
</evidence>
<dbReference type="Pfam" id="PF09723">
    <property type="entry name" value="Zn_ribbon_8"/>
    <property type="match status" value="1"/>
</dbReference>
<dbReference type="PANTHER" id="PTHR34404:SF2">
    <property type="entry name" value="CONSERVED SERINE RICH PROTEIN"/>
    <property type="match status" value="1"/>
</dbReference>